<dbReference type="Proteomes" id="UP001447188">
    <property type="component" value="Unassembled WGS sequence"/>
</dbReference>
<accession>A0ABR3GJ44</accession>
<evidence type="ECO:0000256" key="2">
    <source>
        <dbReference type="ARBA" id="ARBA00023043"/>
    </source>
</evidence>
<dbReference type="PROSITE" id="PS50088">
    <property type="entry name" value="ANK_REPEAT"/>
    <property type="match status" value="7"/>
</dbReference>
<dbReference type="PRINTS" id="PR01415">
    <property type="entry name" value="ANKYRIN"/>
</dbReference>
<dbReference type="SUPFAM" id="SSF48403">
    <property type="entry name" value="Ankyrin repeat"/>
    <property type="match status" value="2"/>
</dbReference>
<protein>
    <recommendedName>
        <fullName evidence="6">Ankyrin</fullName>
    </recommendedName>
</protein>
<keyword evidence="1" id="KW-0677">Repeat</keyword>
<feature type="repeat" description="ANK" evidence="3">
    <location>
        <begin position="166"/>
        <end position="198"/>
    </location>
</feature>
<feature type="repeat" description="ANK" evidence="3">
    <location>
        <begin position="370"/>
        <end position="399"/>
    </location>
</feature>
<organism evidence="4 5">
    <name type="scientific">Discina gigas</name>
    <dbReference type="NCBI Taxonomy" id="1032678"/>
    <lineage>
        <taxon>Eukaryota</taxon>
        <taxon>Fungi</taxon>
        <taxon>Dikarya</taxon>
        <taxon>Ascomycota</taxon>
        <taxon>Pezizomycotina</taxon>
        <taxon>Pezizomycetes</taxon>
        <taxon>Pezizales</taxon>
        <taxon>Discinaceae</taxon>
        <taxon>Discina</taxon>
    </lineage>
</organism>
<evidence type="ECO:0000313" key="5">
    <source>
        <dbReference type="Proteomes" id="UP001447188"/>
    </source>
</evidence>
<name>A0ABR3GJ44_9PEZI</name>
<keyword evidence="2 3" id="KW-0040">ANK repeat</keyword>
<dbReference type="Pfam" id="PF12796">
    <property type="entry name" value="Ank_2"/>
    <property type="match status" value="3"/>
</dbReference>
<feature type="repeat" description="ANK" evidence="3">
    <location>
        <begin position="452"/>
        <end position="484"/>
    </location>
</feature>
<dbReference type="SMART" id="SM00248">
    <property type="entry name" value="ANK"/>
    <property type="match status" value="11"/>
</dbReference>
<proteinExistence type="predicted"/>
<dbReference type="Gene3D" id="1.25.40.20">
    <property type="entry name" value="Ankyrin repeat-containing domain"/>
    <property type="match status" value="3"/>
</dbReference>
<dbReference type="InterPro" id="IPR036770">
    <property type="entry name" value="Ankyrin_rpt-contain_sf"/>
</dbReference>
<dbReference type="InterPro" id="IPR002110">
    <property type="entry name" value="Ankyrin_rpt"/>
</dbReference>
<keyword evidence="5" id="KW-1185">Reference proteome</keyword>
<evidence type="ECO:0000256" key="3">
    <source>
        <dbReference type="PROSITE-ProRule" id="PRU00023"/>
    </source>
</evidence>
<dbReference type="PANTHER" id="PTHR24198:SF165">
    <property type="entry name" value="ANKYRIN REPEAT-CONTAINING PROTEIN-RELATED"/>
    <property type="match status" value="1"/>
</dbReference>
<evidence type="ECO:0008006" key="6">
    <source>
        <dbReference type="Google" id="ProtNLM"/>
    </source>
</evidence>
<gene>
    <name evidence="4" type="ORF">Q9L58_005210</name>
</gene>
<dbReference type="Pfam" id="PF13637">
    <property type="entry name" value="Ank_4"/>
    <property type="match status" value="1"/>
</dbReference>
<dbReference type="EMBL" id="JBBBZM010000061">
    <property type="protein sequence ID" value="KAL0635868.1"/>
    <property type="molecule type" value="Genomic_DNA"/>
</dbReference>
<evidence type="ECO:0000313" key="4">
    <source>
        <dbReference type="EMBL" id="KAL0635868.1"/>
    </source>
</evidence>
<feature type="repeat" description="ANK" evidence="3">
    <location>
        <begin position="332"/>
        <end position="366"/>
    </location>
</feature>
<reference evidence="4 5" key="1">
    <citation type="submission" date="2024-02" db="EMBL/GenBank/DDBJ databases">
        <title>Discinaceae phylogenomics.</title>
        <authorList>
            <person name="Dirks A.C."/>
            <person name="James T.Y."/>
        </authorList>
    </citation>
    <scope>NUCLEOTIDE SEQUENCE [LARGE SCALE GENOMIC DNA]</scope>
    <source>
        <strain evidence="4 5">ACD0624</strain>
    </source>
</reference>
<sequence>MPKQSPTTLLDLPNEVLLLIAECLDEFGHLYAFLRTNRRLSAILKKPLYQLAARSGLEFGLMALLWAAASQDEQMLRVLLLAGSPRITIKDRREQVLCLVSHGSIPDADVVAQILSECTTIKIRVKKGRFTSREGPALQWAAKMGNKALIRLLLDKGADILASDRYGHTALHYAAAMNQGAAIQLLLSRGAERHVVGVFGETPVDRALLYEHPEIVLMLLDGADVDARYQFGRTALHIAAAYPIDDVAAKVIGSLLKRGAEVGAVYKQTITPIYSAVFKGNMKVVKLLLDAGAWAYQQPGFCSIIQLAISHQSYDIARLLLETVPVSFREPDQTTPLHQAISLPGVTTPLVTLLLDKGIPVDAADSWHITPLHRAIQLGSVDIVELLLERGANMHIRDARNKSTLAYAAAGIPRTSAGAFVWPCDRGTTANMLHIARLLLHRGAEIDTQDVNGRTAMHHAVLAGGEAMVKLLLEFGPDLSLVDSGWQTSTDTARTNITGGYEEAEIYKRLLRAVVSRRVSRVEVR</sequence>
<comment type="caution">
    <text evidence="4">The sequence shown here is derived from an EMBL/GenBank/DDBJ whole genome shotgun (WGS) entry which is preliminary data.</text>
</comment>
<feature type="repeat" description="ANK" evidence="3">
    <location>
        <begin position="231"/>
        <end position="267"/>
    </location>
</feature>
<dbReference type="PROSITE" id="PS50297">
    <property type="entry name" value="ANK_REP_REGION"/>
    <property type="match status" value="5"/>
</dbReference>
<feature type="repeat" description="ANK" evidence="3">
    <location>
        <begin position="268"/>
        <end position="293"/>
    </location>
</feature>
<dbReference type="PANTHER" id="PTHR24198">
    <property type="entry name" value="ANKYRIN REPEAT AND PROTEIN KINASE DOMAIN-CONTAINING PROTEIN"/>
    <property type="match status" value="1"/>
</dbReference>
<feature type="repeat" description="ANK" evidence="3">
    <location>
        <begin position="133"/>
        <end position="165"/>
    </location>
</feature>
<evidence type="ECO:0000256" key="1">
    <source>
        <dbReference type="ARBA" id="ARBA00022737"/>
    </source>
</evidence>